<dbReference type="Proteomes" id="UP000613030">
    <property type="component" value="Unassembled WGS sequence"/>
</dbReference>
<dbReference type="EMBL" id="JAERRB010000003">
    <property type="protein sequence ID" value="MBL0741745.1"/>
    <property type="molecule type" value="Genomic_DNA"/>
</dbReference>
<reference evidence="1 2" key="1">
    <citation type="submission" date="2021-01" db="EMBL/GenBank/DDBJ databases">
        <title>Chryseolinea sp. Jin1 Genome sequencing and assembly.</title>
        <authorList>
            <person name="Kim I."/>
        </authorList>
    </citation>
    <scope>NUCLEOTIDE SEQUENCE [LARGE SCALE GENOMIC DNA]</scope>
    <source>
        <strain evidence="1 2">Jin1</strain>
    </source>
</reference>
<evidence type="ECO:0000313" key="2">
    <source>
        <dbReference type="Proteomes" id="UP000613030"/>
    </source>
</evidence>
<organism evidence="1 2">
    <name type="scientific">Chryseolinea lacunae</name>
    <dbReference type="NCBI Taxonomy" id="2801331"/>
    <lineage>
        <taxon>Bacteria</taxon>
        <taxon>Pseudomonadati</taxon>
        <taxon>Bacteroidota</taxon>
        <taxon>Cytophagia</taxon>
        <taxon>Cytophagales</taxon>
        <taxon>Fulvivirgaceae</taxon>
        <taxon>Chryseolinea</taxon>
    </lineage>
</organism>
<proteinExistence type="predicted"/>
<dbReference type="InterPro" id="IPR007709">
    <property type="entry name" value="N-FG_amidohydro"/>
</dbReference>
<name>A0ABS1KQJ1_9BACT</name>
<dbReference type="Pfam" id="PF05013">
    <property type="entry name" value="FGase"/>
    <property type="match status" value="1"/>
</dbReference>
<dbReference type="SUPFAM" id="SSF53187">
    <property type="entry name" value="Zn-dependent exopeptidases"/>
    <property type="match status" value="1"/>
</dbReference>
<evidence type="ECO:0000313" key="1">
    <source>
        <dbReference type="EMBL" id="MBL0741745.1"/>
    </source>
</evidence>
<dbReference type="RefSeq" id="WP_202009182.1">
    <property type="nucleotide sequence ID" value="NZ_JAERRB010000003.1"/>
</dbReference>
<gene>
    <name evidence="1" type="ORF">JI741_10980</name>
</gene>
<comment type="caution">
    <text evidence="1">The sequence shown here is derived from an EMBL/GenBank/DDBJ whole genome shotgun (WGS) entry which is preliminary data.</text>
</comment>
<accession>A0ABS1KQJ1</accession>
<protein>
    <submittedName>
        <fullName evidence="1">N-formylglutamate amidohydrolase</fullName>
    </submittedName>
</protein>
<keyword evidence="2" id="KW-1185">Reference proteome</keyword>
<dbReference type="Gene3D" id="3.40.630.40">
    <property type="entry name" value="Zn-dependent exopeptidases"/>
    <property type="match status" value="1"/>
</dbReference>
<sequence length="271" mass="31050">MEPYVIHAPTVEPVPILVSVPHCGTAFPDELKGQFDADLTTAPDDTDWFVNKLYDFAPHLGMTLVTATYSRWVIDLNRDPQSKPLYTDGRIITGLCPTTTFLGEPLYVDKRTEVTAEETERRLQSYYWPYHHQLQQKLHDLKTTFGKVLLWDCHSIRQYVQTIYKENFPDLILGDADGTSAAPAVIETAYRQLGSGPYSLSHNFPFKGGFITRHYGKPLEHQYALQLEMSKIRYMNDTETLYDETRANAMRALLEKTLMALVELLQPKRTS</sequence>